<dbReference type="AlphaFoldDB" id="A0A6M8HMH7"/>
<feature type="chain" id="PRO_5027161390" evidence="2">
    <location>
        <begin position="18"/>
        <end position="486"/>
    </location>
</feature>
<dbReference type="Pfam" id="PF02321">
    <property type="entry name" value="OEP"/>
    <property type="match status" value="2"/>
</dbReference>
<feature type="region of interest" description="Disordered" evidence="3">
    <location>
        <begin position="105"/>
        <end position="137"/>
    </location>
</feature>
<keyword evidence="5" id="KW-1185">Reference proteome</keyword>
<reference evidence="4 5" key="1">
    <citation type="journal article" date="2014" name="World J. Microbiol. Biotechnol.">
        <title>Biodiversity and physiological characteristics of Antarctic and Arctic lichens-associated bacteria.</title>
        <authorList>
            <person name="Lee Y.M."/>
            <person name="Kim E.H."/>
            <person name="Lee H.K."/>
            <person name="Hong S.G."/>
        </authorList>
    </citation>
    <scope>NUCLEOTIDE SEQUENCE [LARGE SCALE GENOMIC DNA]</scope>
    <source>
        <strain evidence="4 5">PAMC 26569</strain>
    </source>
</reference>
<dbReference type="RefSeq" id="WP_171834495.1">
    <property type="nucleotide sequence ID" value="NZ_CP053708.1"/>
</dbReference>
<proteinExistence type="inferred from homology"/>
<keyword evidence="2" id="KW-1134">Transmembrane beta strand</keyword>
<dbReference type="EMBL" id="CP053708">
    <property type="protein sequence ID" value="QKE89501.1"/>
    <property type="molecule type" value="Genomic_DNA"/>
</dbReference>
<keyword evidence="2" id="KW-0564">Palmitate</keyword>
<keyword evidence="2" id="KW-0732">Signal</keyword>
<evidence type="ECO:0000256" key="2">
    <source>
        <dbReference type="RuleBase" id="RU362097"/>
    </source>
</evidence>
<comment type="subcellular location">
    <subcellularLocation>
        <location evidence="2">Cell membrane</location>
        <topology evidence="2">Lipid-anchor</topology>
    </subcellularLocation>
</comment>
<evidence type="ECO:0000256" key="1">
    <source>
        <dbReference type="ARBA" id="ARBA00007613"/>
    </source>
</evidence>
<dbReference type="SUPFAM" id="SSF56954">
    <property type="entry name" value="Outer membrane efflux proteins (OEP)"/>
    <property type="match status" value="1"/>
</dbReference>
<dbReference type="KEGG" id="lck:HN018_05095"/>
<keyword evidence="2" id="KW-0812">Transmembrane</keyword>
<gene>
    <name evidence="4" type="ORF">HN018_05095</name>
</gene>
<accession>A0A6M8HMH7</accession>
<dbReference type="Gene3D" id="2.20.200.10">
    <property type="entry name" value="Outer membrane efflux proteins (OEP)"/>
    <property type="match status" value="1"/>
</dbReference>
<keyword evidence="2" id="KW-0472">Membrane</keyword>
<evidence type="ECO:0000256" key="3">
    <source>
        <dbReference type="SAM" id="MobiDB-lite"/>
    </source>
</evidence>
<dbReference type="GO" id="GO:0005886">
    <property type="term" value="C:plasma membrane"/>
    <property type="evidence" value="ECO:0007669"/>
    <property type="project" value="UniProtKB-SubCell"/>
</dbReference>
<name>A0A6M8HMH7_9PROT</name>
<sequence length="486" mass="52040">MSRLSLGRMFVLLPLLAGCDLAPHYAPPTYVLPASYAGSGPFGIAHPADTLPRGPWWTMFGDPLLNQLETQAAAGNPDLAAIAEQYTQARDLAAEARANLFPQIGVDGSTTDNKQSDHRLYRTTSSGPNEASSNEIQGTASWEPDFWSRIRNQTRVQKRLAQSSAANLANARLSLQAELADDYVALRGLDSQDAVYRQSIGFYRQTVDITKLRLAGKIASGLDVSRAQTQLFSTVALETGIAAQRAVLQHAIAVLVGVTPSAFVIPVESEARLAVPLIPPSVPSVLLQRRPDIAVAERQMAAGNAGIGIARAAFYPDINISLLGGFQDTGFNLASLPNSLWTIGAQAMLPLFEGGLRRAELQRSWSQYAQTRDNYRSVVLSAFQEVEDGLTLTSQLQAEALQQTQAVSSAEKAQAITLQLYTGGLTNYLDAVVAQVAALTARIALVQVQTQHLQASVALIRALGGGWTSAELPTENGVLPFNPVAL</sequence>
<evidence type="ECO:0000313" key="4">
    <source>
        <dbReference type="EMBL" id="QKE89501.1"/>
    </source>
</evidence>
<dbReference type="NCBIfam" id="TIGR01845">
    <property type="entry name" value="outer_NodT"/>
    <property type="match status" value="1"/>
</dbReference>
<keyword evidence="2" id="KW-0449">Lipoprotein</keyword>
<evidence type="ECO:0000313" key="5">
    <source>
        <dbReference type="Proteomes" id="UP000500767"/>
    </source>
</evidence>
<feature type="compositionally biased region" description="Polar residues" evidence="3">
    <location>
        <begin position="122"/>
        <end position="137"/>
    </location>
</feature>
<dbReference type="GO" id="GO:0015562">
    <property type="term" value="F:efflux transmembrane transporter activity"/>
    <property type="evidence" value="ECO:0007669"/>
    <property type="project" value="InterPro"/>
</dbReference>
<comment type="similarity">
    <text evidence="1 2">Belongs to the outer membrane factor (OMF) (TC 1.B.17) family.</text>
</comment>
<dbReference type="InterPro" id="IPR003423">
    <property type="entry name" value="OMP_efflux"/>
</dbReference>
<feature type="signal peptide" evidence="2">
    <location>
        <begin position="1"/>
        <end position="17"/>
    </location>
</feature>
<dbReference type="Gene3D" id="1.20.1600.10">
    <property type="entry name" value="Outer membrane efflux proteins (OEP)"/>
    <property type="match status" value="1"/>
</dbReference>
<dbReference type="PANTHER" id="PTHR30203">
    <property type="entry name" value="OUTER MEMBRANE CATION EFFLUX PROTEIN"/>
    <property type="match status" value="1"/>
</dbReference>
<dbReference type="PANTHER" id="PTHR30203:SF33">
    <property type="entry name" value="BLR4455 PROTEIN"/>
    <property type="match status" value="1"/>
</dbReference>
<protein>
    <submittedName>
        <fullName evidence="4">Efflux transporter outer membrane subunit</fullName>
    </submittedName>
</protein>
<dbReference type="InterPro" id="IPR010131">
    <property type="entry name" value="MdtP/NodT-like"/>
</dbReference>
<organism evidence="4 5">
    <name type="scientific">Lichenicola cladoniae</name>
    <dbReference type="NCBI Taxonomy" id="1484109"/>
    <lineage>
        <taxon>Bacteria</taxon>
        <taxon>Pseudomonadati</taxon>
        <taxon>Pseudomonadota</taxon>
        <taxon>Alphaproteobacteria</taxon>
        <taxon>Acetobacterales</taxon>
        <taxon>Acetobacteraceae</taxon>
        <taxon>Lichenicola</taxon>
    </lineage>
</organism>
<dbReference type="Proteomes" id="UP000500767">
    <property type="component" value="Chromosome"/>
</dbReference>
<dbReference type="PROSITE" id="PS51257">
    <property type="entry name" value="PROKAR_LIPOPROTEIN"/>
    <property type="match status" value="1"/>
</dbReference>